<protein>
    <recommendedName>
        <fullName evidence="2">Anti-sigma-W factor RsiW</fullName>
    </recommendedName>
</protein>
<evidence type="ECO:0000256" key="1">
    <source>
        <dbReference type="ARBA" id="ARBA00024353"/>
    </source>
</evidence>
<dbReference type="KEGG" id="pmar:B0X71_09655"/>
<proteinExistence type="inferred from homology"/>
<gene>
    <name evidence="4" type="ORF">B0X71_09655</name>
</gene>
<keyword evidence="5" id="KW-1185">Reference proteome</keyword>
<evidence type="ECO:0000259" key="3">
    <source>
        <dbReference type="Pfam" id="PF13490"/>
    </source>
</evidence>
<feature type="domain" description="Putative zinc-finger" evidence="3">
    <location>
        <begin position="9"/>
        <end position="36"/>
    </location>
</feature>
<evidence type="ECO:0000313" key="5">
    <source>
        <dbReference type="Proteomes" id="UP000188184"/>
    </source>
</evidence>
<dbReference type="Gene3D" id="1.10.10.1320">
    <property type="entry name" value="Anti-sigma factor, zinc-finger domain"/>
    <property type="match status" value="1"/>
</dbReference>
<dbReference type="RefSeq" id="WP_077589205.1">
    <property type="nucleotide sequence ID" value="NZ_CP019640.1"/>
</dbReference>
<reference evidence="4 5" key="1">
    <citation type="submission" date="2017-02" db="EMBL/GenBank/DDBJ databases">
        <title>The complete genomic sequence of a novel cold adapted crude oil-degrading bacterium Planococcus qaidamina Y42.</title>
        <authorList>
            <person name="Yang R."/>
        </authorList>
    </citation>
    <scope>NUCLEOTIDE SEQUENCE [LARGE SCALE GENOMIC DNA]</scope>
    <source>
        <strain evidence="4 5">Y42</strain>
    </source>
</reference>
<dbReference type="EMBL" id="CP019640">
    <property type="protein sequence ID" value="AQQ53316.1"/>
    <property type="molecule type" value="Genomic_DNA"/>
</dbReference>
<evidence type="ECO:0000313" key="4">
    <source>
        <dbReference type="EMBL" id="AQQ53316.1"/>
    </source>
</evidence>
<name>A0A1Q2KYW1_9BACL</name>
<comment type="similarity">
    <text evidence="1">Belongs to the zinc-associated anti-sigma factor (ZAS) superfamily. Anti-sigma-W factor family.</text>
</comment>
<organism evidence="4 5">
    <name type="scientific">Planococcus lenghuensis</name>
    <dbReference type="NCBI Taxonomy" id="2213202"/>
    <lineage>
        <taxon>Bacteria</taxon>
        <taxon>Bacillati</taxon>
        <taxon>Bacillota</taxon>
        <taxon>Bacilli</taxon>
        <taxon>Bacillales</taxon>
        <taxon>Caryophanaceae</taxon>
        <taxon>Planococcus</taxon>
    </lineage>
</organism>
<dbReference type="Pfam" id="PF13490">
    <property type="entry name" value="zf-HC2"/>
    <property type="match status" value="1"/>
</dbReference>
<dbReference type="OrthoDB" id="2079550at2"/>
<dbReference type="AlphaFoldDB" id="A0A1Q2KYW1"/>
<sequence length="377" mass="40605">MTCHDIGTLQAYLDGEVSRDEKKSIMKHLESCEACREQVAELQNLHFFCTEALEEKKTPVDTEGAWATFEARLQQIGKEPVTGKQELKTRKGWHSMSSTVKKVLVSGVAAAAIFSSFAIPQVQVGASQFLSLFRVDQFEMVQLTQNDLSEIENWVSENEAGEIDLKGIGKLERTGASGEPKQFDSAEAAAAAGYSVPQLDNYSVAGVHVIPASTITFTLDIEKANQLLGQLGSDEEFPAALDGQPFSVAVFDAVTANYAAAGQPITYIRTKSPEINVPEGVSIAELRDTLLSLPFIPENVKTQLAGITDIESTLPIPAVTTDEAQVSEVSVNGAEGFTVNSDHETSVVWNGDGQIHMIVSENGTSTEELIALAAQIQ</sequence>
<evidence type="ECO:0000256" key="2">
    <source>
        <dbReference type="ARBA" id="ARBA00024438"/>
    </source>
</evidence>
<dbReference type="Proteomes" id="UP000188184">
    <property type="component" value="Chromosome"/>
</dbReference>
<accession>A0A1Q2KYW1</accession>
<dbReference type="InterPro" id="IPR027383">
    <property type="entry name" value="Znf_put"/>
</dbReference>
<dbReference type="InterPro" id="IPR041916">
    <property type="entry name" value="Anti_sigma_zinc_sf"/>
</dbReference>